<gene>
    <name evidence="2" type="ORF">Y1Q_0003076</name>
</gene>
<protein>
    <submittedName>
        <fullName evidence="2">Uncharacterized protein</fullName>
    </submittedName>
</protein>
<accession>A0A151MDF0</accession>
<proteinExistence type="predicted"/>
<organism evidence="2 3">
    <name type="scientific">Alligator mississippiensis</name>
    <name type="common">American alligator</name>
    <dbReference type="NCBI Taxonomy" id="8496"/>
    <lineage>
        <taxon>Eukaryota</taxon>
        <taxon>Metazoa</taxon>
        <taxon>Chordata</taxon>
        <taxon>Craniata</taxon>
        <taxon>Vertebrata</taxon>
        <taxon>Euteleostomi</taxon>
        <taxon>Archelosauria</taxon>
        <taxon>Archosauria</taxon>
        <taxon>Crocodylia</taxon>
        <taxon>Alligatoridae</taxon>
        <taxon>Alligatorinae</taxon>
        <taxon>Alligator</taxon>
    </lineage>
</organism>
<keyword evidence="3" id="KW-1185">Reference proteome</keyword>
<evidence type="ECO:0000313" key="3">
    <source>
        <dbReference type="Proteomes" id="UP000050525"/>
    </source>
</evidence>
<sequence length="116" mass="13074">MCMCVRINACGWQCSQAVGGEQVPQLPAGSWSGYLHHHPRLGSLAKQFPPLLHWFSPSEQTLCWLSPGMEYHMIPKSWSDLQNKYRWPPVEEDYSLSPKGVTTDDKAGTEEPGQCK</sequence>
<comment type="caution">
    <text evidence="2">The sequence shown here is derived from an EMBL/GenBank/DDBJ whole genome shotgun (WGS) entry which is preliminary data.</text>
</comment>
<evidence type="ECO:0000256" key="1">
    <source>
        <dbReference type="SAM" id="MobiDB-lite"/>
    </source>
</evidence>
<reference evidence="2 3" key="1">
    <citation type="journal article" date="2012" name="Genome Biol.">
        <title>Sequencing three crocodilian genomes to illuminate the evolution of archosaurs and amniotes.</title>
        <authorList>
            <person name="St John J.A."/>
            <person name="Braun E.L."/>
            <person name="Isberg S.R."/>
            <person name="Miles L.G."/>
            <person name="Chong A.Y."/>
            <person name="Gongora J."/>
            <person name="Dalzell P."/>
            <person name="Moran C."/>
            <person name="Bed'hom B."/>
            <person name="Abzhanov A."/>
            <person name="Burgess S.C."/>
            <person name="Cooksey A.M."/>
            <person name="Castoe T.A."/>
            <person name="Crawford N.G."/>
            <person name="Densmore L.D."/>
            <person name="Drew J.C."/>
            <person name="Edwards S.V."/>
            <person name="Faircloth B.C."/>
            <person name="Fujita M.K."/>
            <person name="Greenwold M.J."/>
            <person name="Hoffmann F.G."/>
            <person name="Howard J.M."/>
            <person name="Iguchi T."/>
            <person name="Janes D.E."/>
            <person name="Khan S.Y."/>
            <person name="Kohno S."/>
            <person name="de Koning A.J."/>
            <person name="Lance S.L."/>
            <person name="McCarthy F.M."/>
            <person name="McCormack J.E."/>
            <person name="Merchant M.E."/>
            <person name="Peterson D.G."/>
            <person name="Pollock D.D."/>
            <person name="Pourmand N."/>
            <person name="Raney B.J."/>
            <person name="Roessler K.A."/>
            <person name="Sanford J.R."/>
            <person name="Sawyer R.H."/>
            <person name="Schmidt C.J."/>
            <person name="Triplett E.W."/>
            <person name="Tuberville T.D."/>
            <person name="Venegas-Anaya M."/>
            <person name="Howard J.T."/>
            <person name="Jarvis E.D."/>
            <person name="Guillette L.J.Jr."/>
            <person name="Glenn T.C."/>
            <person name="Green R.E."/>
            <person name="Ray D.A."/>
        </authorList>
    </citation>
    <scope>NUCLEOTIDE SEQUENCE [LARGE SCALE GENOMIC DNA]</scope>
    <source>
        <strain evidence="2">KSC_2009_1</strain>
    </source>
</reference>
<dbReference type="Proteomes" id="UP000050525">
    <property type="component" value="Unassembled WGS sequence"/>
</dbReference>
<evidence type="ECO:0000313" key="2">
    <source>
        <dbReference type="EMBL" id="KYO22525.1"/>
    </source>
</evidence>
<dbReference type="AlphaFoldDB" id="A0A151MDF0"/>
<feature type="region of interest" description="Disordered" evidence="1">
    <location>
        <begin position="91"/>
        <end position="116"/>
    </location>
</feature>
<name>A0A151MDF0_ALLMI</name>
<dbReference type="EMBL" id="AKHW03006231">
    <property type="protein sequence ID" value="KYO22525.1"/>
    <property type="molecule type" value="Genomic_DNA"/>
</dbReference>